<feature type="transmembrane region" description="Helical" evidence="7">
    <location>
        <begin position="322"/>
        <end position="345"/>
    </location>
</feature>
<reference evidence="8 10" key="2">
    <citation type="submission" date="2021-03" db="EMBL/GenBank/DDBJ databases">
        <authorList>
            <person name="Li Y."/>
            <person name="Li S."/>
            <person name="Chen M."/>
            <person name="Peng G."/>
            <person name="Tan Z."/>
            <person name="An Q."/>
        </authorList>
    </citation>
    <scope>NUCLEOTIDE SEQUENCE [LARGE SCALE GENOMIC DNA]</scope>
    <source>
        <strain evidence="8 10">Ola 51</strain>
    </source>
</reference>
<dbReference type="Proteomes" id="UP000182314">
    <property type="component" value="Unassembled WGS sequence"/>
</dbReference>
<keyword evidence="3" id="KW-1003">Cell membrane</keyword>
<feature type="transmembrane region" description="Helical" evidence="7">
    <location>
        <begin position="439"/>
        <end position="461"/>
    </location>
</feature>
<dbReference type="PANTHER" id="PTHR30250:SF10">
    <property type="entry name" value="LIPOPOLYSACCHARIDE BIOSYNTHESIS PROTEIN WZXC"/>
    <property type="match status" value="1"/>
</dbReference>
<feature type="transmembrane region" description="Helical" evidence="7">
    <location>
        <begin position="352"/>
        <end position="375"/>
    </location>
</feature>
<feature type="transmembrane region" description="Helical" evidence="7">
    <location>
        <begin position="413"/>
        <end position="433"/>
    </location>
</feature>
<dbReference type="EMBL" id="CP014007">
    <property type="protein sequence ID" value="ANI82283.1"/>
    <property type="molecule type" value="Genomic_DNA"/>
</dbReference>
<feature type="transmembrane region" description="Helical" evidence="7">
    <location>
        <begin position="205"/>
        <end position="222"/>
    </location>
</feature>
<keyword evidence="10" id="KW-1185">Reference proteome</keyword>
<evidence type="ECO:0000256" key="6">
    <source>
        <dbReference type="ARBA" id="ARBA00023136"/>
    </source>
</evidence>
<evidence type="ECO:0000256" key="5">
    <source>
        <dbReference type="ARBA" id="ARBA00022989"/>
    </source>
</evidence>
<protein>
    <submittedName>
        <fullName evidence="8">Lipopolysaccharide biosynthesis protein</fullName>
    </submittedName>
    <submittedName>
        <fullName evidence="9">Polysaccharide transporter, PST family</fullName>
    </submittedName>
</protein>
<feature type="transmembrane region" description="Helical" evidence="7">
    <location>
        <begin position="237"/>
        <end position="260"/>
    </location>
</feature>
<evidence type="ECO:0000313" key="8">
    <source>
        <dbReference type="EMBL" id="ANI82283.1"/>
    </source>
</evidence>
<dbReference type="CDD" id="cd13127">
    <property type="entry name" value="MATE_tuaB_like"/>
    <property type="match status" value="1"/>
</dbReference>
<evidence type="ECO:0000256" key="1">
    <source>
        <dbReference type="ARBA" id="ARBA00004651"/>
    </source>
</evidence>
<feature type="transmembrane region" description="Helical" evidence="7">
    <location>
        <begin position="75"/>
        <end position="102"/>
    </location>
</feature>
<feature type="transmembrane region" description="Helical" evidence="7">
    <location>
        <begin position="12"/>
        <end position="33"/>
    </location>
</feature>
<feature type="transmembrane region" description="Helical" evidence="7">
    <location>
        <begin position="168"/>
        <end position="185"/>
    </location>
</feature>
<dbReference type="KEGG" id="kor:AWR26_08985"/>
<feature type="transmembrane region" description="Helical" evidence="7">
    <location>
        <begin position="381"/>
        <end position="401"/>
    </location>
</feature>
<evidence type="ECO:0000256" key="2">
    <source>
        <dbReference type="ARBA" id="ARBA00007430"/>
    </source>
</evidence>
<evidence type="ECO:0000256" key="3">
    <source>
        <dbReference type="ARBA" id="ARBA00022475"/>
    </source>
</evidence>
<dbReference type="Proteomes" id="UP000078227">
    <property type="component" value="Chromosome"/>
</dbReference>
<sequence length="475" mass="53346">MNLFNNAKWVAFSQLFKILVQLVNLVYIARLISPDEYGIMAMALVVVNFGSLIRDLGTAAAIIQRKEISDDLINAVFWLNIFMGISIAFVIVLFTPLIAMFFHQQKLSAVLLLISLIFPLSSSAAAHLALLERESKFQKIAIIEITSSLASVVIALLMAYYGFGVFSLVAQALVLNLLSAIQLWFGSTWRPNIKKAFHFSELRKIFGFSANLSLFNFINYFTRNSDNMIIGRYMSEYILGAYSLAYRVMLFPLQSLTFIAGRSLFPILSKYQDDNVKIRKTYLDCVFIILLIVVPLMSGMAVLRESFVAIVFGKQWHLTSEILLWLAPTAIVQSVLSTSGTVFMAKARTDMLMTLGILSMILQVSAFIIGVQYDIITFAKLYFIANVINFIPAMHFLMKIIGGNLWDLFKKSYCIFISNALMILVLVLIRNISVTNIEVLSLVISIVGGIASFSVSIILLSSDIRRWVKSRIKND</sequence>
<keyword evidence="6 7" id="KW-0472">Membrane</keyword>
<dbReference type="Pfam" id="PF13440">
    <property type="entry name" value="Polysacc_synt_3"/>
    <property type="match status" value="1"/>
</dbReference>
<feature type="transmembrane region" description="Helical" evidence="7">
    <location>
        <begin position="108"/>
        <end position="130"/>
    </location>
</feature>
<feature type="transmembrane region" description="Helical" evidence="7">
    <location>
        <begin position="142"/>
        <end position="162"/>
    </location>
</feature>
<feature type="transmembrane region" description="Helical" evidence="7">
    <location>
        <begin position="39"/>
        <end position="63"/>
    </location>
</feature>
<evidence type="ECO:0000313" key="10">
    <source>
        <dbReference type="Proteomes" id="UP000078227"/>
    </source>
</evidence>
<reference evidence="9 11" key="1">
    <citation type="submission" date="2016-10" db="EMBL/GenBank/DDBJ databases">
        <authorList>
            <person name="Varghese N."/>
            <person name="Submissions S."/>
        </authorList>
    </citation>
    <scope>NUCLEOTIDE SEQUENCE [LARGE SCALE GENOMIC DNA]</scope>
    <source>
        <strain evidence="9 11">CGMCC 1.7012</strain>
    </source>
</reference>
<dbReference type="RefSeq" id="WP_064565126.1">
    <property type="nucleotide sequence ID" value="NZ_CP014007.2"/>
</dbReference>
<keyword evidence="5 7" id="KW-1133">Transmembrane helix</keyword>
<dbReference type="GO" id="GO:0005886">
    <property type="term" value="C:plasma membrane"/>
    <property type="evidence" value="ECO:0007669"/>
    <property type="project" value="UniProtKB-SubCell"/>
</dbReference>
<evidence type="ECO:0000313" key="9">
    <source>
        <dbReference type="EMBL" id="SFC53291.1"/>
    </source>
</evidence>
<dbReference type="PANTHER" id="PTHR30250">
    <property type="entry name" value="PST FAMILY PREDICTED COLANIC ACID TRANSPORTER"/>
    <property type="match status" value="1"/>
</dbReference>
<dbReference type="AlphaFoldDB" id="A0AA94H518"/>
<proteinExistence type="inferred from homology"/>
<accession>A0AA94H518</accession>
<gene>
    <name evidence="8" type="ORF">AWR26_08985</name>
    <name evidence="9" type="ORF">SAMN05216286_2607</name>
</gene>
<dbReference type="EMBL" id="FOKO01000003">
    <property type="protein sequence ID" value="SFC53291.1"/>
    <property type="molecule type" value="Genomic_DNA"/>
</dbReference>
<evidence type="ECO:0000313" key="11">
    <source>
        <dbReference type="Proteomes" id="UP000182314"/>
    </source>
</evidence>
<organism evidence="9 11">
    <name type="scientific">Kosakonia oryzae</name>
    <dbReference type="NCBI Taxonomy" id="497725"/>
    <lineage>
        <taxon>Bacteria</taxon>
        <taxon>Pseudomonadati</taxon>
        <taxon>Pseudomonadota</taxon>
        <taxon>Gammaproteobacteria</taxon>
        <taxon>Enterobacterales</taxon>
        <taxon>Enterobacteriaceae</taxon>
        <taxon>Kosakonia</taxon>
    </lineage>
</organism>
<name>A0AA94H518_9ENTR</name>
<feature type="transmembrane region" description="Helical" evidence="7">
    <location>
        <begin position="281"/>
        <end position="302"/>
    </location>
</feature>
<evidence type="ECO:0000256" key="7">
    <source>
        <dbReference type="SAM" id="Phobius"/>
    </source>
</evidence>
<evidence type="ECO:0000256" key="4">
    <source>
        <dbReference type="ARBA" id="ARBA00022692"/>
    </source>
</evidence>
<keyword evidence="4 7" id="KW-0812">Transmembrane</keyword>
<dbReference type="InterPro" id="IPR050833">
    <property type="entry name" value="Poly_Biosynth_Transport"/>
</dbReference>
<comment type="subcellular location">
    <subcellularLocation>
        <location evidence="1">Cell membrane</location>
        <topology evidence="1">Multi-pass membrane protein</topology>
    </subcellularLocation>
</comment>
<comment type="similarity">
    <text evidence="2">Belongs to the polysaccharide synthase family.</text>
</comment>